<evidence type="ECO:0000256" key="1">
    <source>
        <dbReference type="SAM" id="Phobius"/>
    </source>
</evidence>
<keyword evidence="1" id="KW-0472">Membrane</keyword>
<evidence type="ECO:0000313" key="3">
    <source>
        <dbReference type="Proteomes" id="UP000254841"/>
    </source>
</evidence>
<proteinExistence type="predicted"/>
<reference evidence="2 3" key="1">
    <citation type="submission" date="2018-06" db="EMBL/GenBank/DDBJ databases">
        <authorList>
            <consortium name="Pathogen Informatics"/>
            <person name="Doyle S."/>
        </authorList>
    </citation>
    <scope>NUCLEOTIDE SEQUENCE [LARGE SCALE GENOMIC DNA]</scope>
    <source>
        <strain evidence="2 3">NCTC12410</strain>
    </source>
</reference>
<evidence type="ECO:0000313" key="2">
    <source>
        <dbReference type="EMBL" id="STO97964.1"/>
    </source>
</evidence>
<gene>
    <name evidence="2" type="ORF">NCTC12410_01809</name>
</gene>
<organism evidence="2 3">
    <name type="scientific">Helicobacter canis</name>
    <dbReference type="NCBI Taxonomy" id="29419"/>
    <lineage>
        <taxon>Bacteria</taxon>
        <taxon>Pseudomonadati</taxon>
        <taxon>Campylobacterota</taxon>
        <taxon>Epsilonproteobacteria</taxon>
        <taxon>Campylobacterales</taxon>
        <taxon>Helicobacteraceae</taxon>
        <taxon>Helicobacter</taxon>
    </lineage>
</organism>
<feature type="transmembrane region" description="Helical" evidence="1">
    <location>
        <begin position="6"/>
        <end position="25"/>
    </location>
</feature>
<name>A0A377J6Q0_9HELI</name>
<dbReference type="AlphaFoldDB" id="A0A377J6Q0"/>
<keyword evidence="1" id="KW-0812">Transmembrane</keyword>
<sequence>MEELLFYLSLFIFVILACIIVVARFSKPAPVRDSSDEYEIINFETMLLPLEFSSSSNDQLAQAVAKMFEHYDELAMTTTQKRFFLYCLSKHPNVQADLVLQTLDDMSNLNPSIAKELEASVKKGLDRRDLVKRMV</sequence>
<accession>A0A377J6Q0</accession>
<protein>
    <submittedName>
        <fullName evidence="2">Uncharacterized protein</fullName>
    </submittedName>
</protein>
<dbReference type="RefSeq" id="WP_115012152.1">
    <property type="nucleotide sequence ID" value="NZ_UGHV01000001.1"/>
</dbReference>
<dbReference type="OrthoDB" id="5327590at2"/>
<dbReference type="Proteomes" id="UP000254841">
    <property type="component" value="Unassembled WGS sequence"/>
</dbReference>
<keyword evidence="1" id="KW-1133">Transmembrane helix</keyword>
<dbReference type="EMBL" id="UGHV01000001">
    <property type="protein sequence ID" value="STO97964.1"/>
    <property type="molecule type" value="Genomic_DNA"/>
</dbReference>